<keyword evidence="5" id="KW-0675">Receptor</keyword>
<gene>
    <name evidence="5" type="ORF">EGI11_02535</name>
</gene>
<organism evidence="5 6">
    <name type="scientific">Kaistella daneshvariae</name>
    <dbReference type="NCBI Taxonomy" id="2487074"/>
    <lineage>
        <taxon>Bacteria</taxon>
        <taxon>Pseudomonadati</taxon>
        <taxon>Bacteroidota</taxon>
        <taxon>Flavobacteriia</taxon>
        <taxon>Flavobacteriales</taxon>
        <taxon>Weeksellaceae</taxon>
        <taxon>Chryseobacterium group</taxon>
        <taxon>Kaistella</taxon>
    </lineage>
</organism>
<evidence type="ECO:0000256" key="1">
    <source>
        <dbReference type="ARBA" id="ARBA00004442"/>
    </source>
</evidence>
<protein>
    <submittedName>
        <fullName evidence="5">TonB-dependent receptor</fullName>
    </submittedName>
</protein>
<dbReference type="EMBL" id="RJUG01000001">
    <property type="protein sequence ID" value="ROI10788.1"/>
    <property type="molecule type" value="Genomic_DNA"/>
</dbReference>
<dbReference type="OrthoDB" id="8764943at2"/>
<evidence type="ECO:0000313" key="5">
    <source>
        <dbReference type="EMBL" id="ROI10788.1"/>
    </source>
</evidence>
<evidence type="ECO:0000256" key="3">
    <source>
        <dbReference type="ARBA" id="ARBA00023237"/>
    </source>
</evidence>
<dbReference type="Proteomes" id="UP000270224">
    <property type="component" value="Unassembled WGS sequence"/>
</dbReference>
<sequence>MKKNLSAAVILCGVFTFGQEVQADSAKTENITEVVVIARKPTIDNKADRTVFNVANSAILTGNTTWDVLRMTPLVNIDNNDNVQAEGSSVTVYINDRKSVFTGKELKEYLKTIAADNLMKIEVITTPSAKYETSGAVINIVLKKNDNEGLKGSISMNNSQSYKNSQSSSVNLNYHRKKFTQSFTGSFNNNNNVMKSYNENFIYADKSLTKITSATNTNWQSPSASSATEFELDDKNNIGLVMEYYGSKNSSVSEARGDFFLNDMLQKFYTKTVNGEGENRFIGSNVFYKYYDKVKSKILDINAGINYDGNNSTNLHSTLWSTSPFEGIKTIFDNQNREYYLKVDYSQPIGKGGDQLEFGGKTNFKNNEVPFDYFNFQNNIWAADGSRTNTFRYVENLNSVYANFSKTFFKKLETRIGLRYEYINFTVKQDVGSIDRKDSYGALMPDLLLKYSFNENYNLTATYKHSLWRPWFMEFNPFLMPTENGTYRRGNMDLQPNPNDRFGLKLGLYKKYFLSANYSTTNQDYWTSYTIEDGNTIAMPTTYYGRINNYSLYANTNQNFLKNKLNINLNLGVSYIDNSDFKLRNNFIGMKDYVTNFSGSSNFSYTNLLDKNINLNGWFGLHTQNWGNSMGNKINFFHSFGATKIFPKTQMEAGIRFNNIFQKPGNDYVTYSPIGTFRSVNKWDWYGVNFSFVKRFGNQKVKESSKTNVEKESSSAKN</sequence>
<keyword evidence="3" id="KW-0998">Cell outer membrane</keyword>
<name>A0A3N0X080_9FLAO</name>
<keyword evidence="2" id="KW-0472">Membrane</keyword>
<feature type="domain" description="Outer membrane protein beta-barrel" evidence="4">
    <location>
        <begin position="297"/>
        <end position="692"/>
    </location>
</feature>
<dbReference type="RefSeq" id="WP_123264876.1">
    <property type="nucleotide sequence ID" value="NZ_RJUG01000001.1"/>
</dbReference>
<evidence type="ECO:0000313" key="6">
    <source>
        <dbReference type="Proteomes" id="UP000270224"/>
    </source>
</evidence>
<evidence type="ECO:0000259" key="4">
    <source>
        <dbReference type="Pfam" id="PF14905"/>
    </source>
</evidence>
<reference evidence="6" key="2">
    <citation type="submission" date="2018-11" db="EMBL/GenBank/DDBJ databases">
        <title>Proposal to divide the Flavobacteriaceae and reorganize its genera based on Amino Acid Identity values calculated from whole genome sequences.</title>
        <authorList>
            <person name="Nicholson A.C."/>
            <person name="Gulvik C.A."/>
            <person name="Whitney A.M."/>
            <person name="Humrighouse B.W."/>
            <person name="Bell M."/>
            <person name="Holmens B."/>
            <person name="Steigerwalt A."/>
            <person name="Villarma A."/>
            <person name="Sheth M."/>
            <person name="Batra D."/>
            <person name="Pryor J."/>
            <person name="Bernardet J.-F."/>
            <person name="Hugo C."/>
            <person name="Kampfer P."/>
            <person name="Newman J."/>
            <person name="Mcquiston J.R."/>
        </authorList>
    </citation>
    <scope>NUCLEOTIDE SEQUENCE [LARGE SCALE GENOMIC DNA]</scope>
    <source>
        <strain evidence="6">H3056</strain>
    </source>
</reference>
<dbReference type="InterPro" id="IPR036942">
    <property type="entry name" value="Beta-barrel_TonB_sf"/>
</dbReference>
<dbReference type="Pfam" id="PF14905">
    <property type="entry name" value="OMP_b-brl_3"/>
    <property type="match status" value="1"/>
</dbReference>
<accession>A0A3N0X080</accession>
<comment type="caution">
    <text evidence="5">The sequence shown here is derived from an EMBL/GenBank/DDBJ whole genome shotgun (WGS) entry which is preliminary data.</text>
</comment>
<dbReference type="Gene3D" id="2.40.170.20">
    <property type="entry name" value="TonB-dependent receptor, beta-barrel domain"/>
    <property type="match status" value="1"/>
</dbReference>
<dbReference type="AlphaFoldDB" id="A0A3N0X080"/>
<proteinExistence type="predicted"/>
<comment type="subcellular location">
    <subcellularLocation>
        <location evidence="1">Cell outer membrane</location>
    </subcellularLocation>
</comment>
<reference evidence="6" key="1">
    <citation type="submission" date="2018-11" db="EMBL/GenBank/DDBJ databases">
        <title>Proposal to divide the Flavobacteriaceae and reorganize its genera based on Amino Acid Identity values calculated from whole genome sequences.</title>
        <authorList>
            <person name="Nicholson A.C."/>
            <person name="Gulvik C.A."/>
            <person name="Whitney A.M."/>
            <person name="Humrighouse B.W."/>
            <person name="Bell M."/>
            <person name="Holmes B."/>
            <person name="Steigerwalt A."/>
            <person name="Villarma A."/>
            <person name="Sheth M."/>
            <person name="Batra D."/>
            <person name="Pryor J."/>
            <person name="Bernardet J.-F."/>
            <person name="Hugo C."/>
            <person name="Kampfer P."/>
            <person name="Newman J."/>
            <person name="Mcquiston J.R."/>
        </authorList>
    </citation>
    <scope>NUCLEOTIDE SEQUENCE [LARGE SCALE GENOMIC DNA]</scope>
    <source>
        <strain evidence="6">H3056</strain>
    </source>
</reference>
<dbReference type="SUPFAM" id="SSF56935">
    <property type="entry name" value="Porins"/>
    <property type="match status" value="1"/>
</dbReference>
<dbReference type="InterPro" id="IPR041700">
    <property type="entry name" value="OMP_b-brl_3"/>
</dbReference>
<dbReference type="GO" id="GO:0009279">
    <property type="term" value="C:cell outer membrane"/>
    <property type="evidence" value="ECO:0007669"/>
    <property type="project" value="UniProtKB-SubCell"/>
</dbReference>
<evidence type="ECO:0000256" key="2">
    <source>
        <dbReference type="ARBA" id="ARBA00023136"/>
    </source>
</evidence>